<reference evidence="1 2" key="1">
    <citation type="journal article" date="2009" name="PLoS ONE">
        <title>Methylobacterium genome sequences: a reference blueprint to investigate microbial metabolism of C1 compounds from natural and industrial sources.</title>
        <authorList>
            <person name="Vuilleumier S."/>
            <person name="Chistoserdova L."/>
            <person name="Lee M.-C."/>
            <person name="Bringel F."/>
            <person name="Lajus A."/>
            <person name="Zhou Y."/>
            <person name="Gourion B."/>
            <person name="Barbe V."/>
            <person name="Chang J."/>
            <person name="Cruveiller S."/>
            <person name="Dossat C."/>
            <person name="Gillett W."/>
            <person name="Gruffaz C."/>
            <person name="Haugen E."/>
            <person name="Hourcade E."/>
            <person name="Levy R."/>
            <person name="Mangenot S."/>
            <person name="Muller E."/>
            <person name="Nadalig T."/>
            <person name="Pagni M."/>
            <person name="Penny C."/>
            <person name="Peyraud R."/>
            <person name="Robinson D.G."/>
            <person name="Roche D."/>
            <person name="Rouy Z."/>
            <person name="Saenampechek C."/>
            <person name="Salvignol G."/>
            <person name="Vallenet D."/>
            <person name="Wu Z."/>
            <person name="Marx C.J."/>
            <person name="Vorholt J.A."/>
            <person name="Olson M.V."/>
            <person name="Kaul R."/>
            <person name="Weissenbach J."/>
            <person name="Medigue C."/>
            <person name="Lidstrom M.E."/>
        </authorList>
    </citation>
    <scope>NUCLEOTIDE SEQUENCE [LARGE SCALE GENOMIC DNA]</scope>
    <source>
        <strain evidence="2">ATCC 14718 / DSM 1338 / JCM 2805 / NCIMB 9133 / AM1</strain>
    </source>
</reference>
<dbReference type="HOGENOM" id="CLU_784842_0_0_5"/>
<dbReference type="RefSeq" id="WP_003603527.1">
    <property type="nucleotide sequence ID" value="NC_012811.1"/>
</dbReference>
<proteinExistence type="predicted"/>
<keyword evidence="1" id="KW-0614">Plasmid</keyword>
<gene>
    <name evidence="1" type="ordered locus">MexAM1_META2p1348</name>
</gene>
<name>C5B6K4_METEA</name>
<keyword evidence="2" id="KW-1185">Reference proteome</keyword>
<accession>C5B6K4</accession>
<evidence type="ECO:0000313" key="2">
    <source>
        <dbReference type="Proteomes" id="UP000009081"/>
    </source>
</evidence>
<evidence type="ECO:0000313" key="1">
    <source>
        <dbReference type="EMBL" id="ACS44086.1"/>
    </source>
</evidence>
<dbReference type="EMBL" id="CP001511">
    <property type="protein sequence ID" value="ACS44086.1"/>
    <property type="molecule type" value="Genomic_DNA"/>
</dbReference>
<protein>
    <submittedName>
        <fullName evidence="1">Uncharacterized protein</fullName>
    </submittedName>
</protein>
<dbReference type="KEGG" id="mea:Mex_2p1348"/>
<dbReference type="Proteomes" id="UP000009081">
    <property type="component" value="Plasmid megaplasmid"/>
</dbReference>
<geneLocation type="plasmid" evidence="1 2">
    <name>megaplasmid</name>
</geneLocation>
<dbReference type="AlphaFoldDB" id="C5B6K4"/>
<organism evidence="1 2">
    <name type="scientific">Methylorubrum extorquens (strain ATCC 14718 / DSM 1338 / JCM 2805 / NCIMB 9133 / AM1)</name>
    <name type="common">Methylobacterium extorquens</name>
    <dbReference type="NCBI Taxonomy" id="272630"/>
    <lineage>
        <taxon>Bacteria</taxon>
        <taxon>Pseudomonadati</taxon>
        <taxon>Pseudomonadota</taxon>
        <taxon>Alphaproteobacteria</taxon>
        <taxon>Hyphomicrobiales</taxon>
        <taxon>Methylobacteriaceae</taxon>
        <taxon>Methylorubrum</taxon>
    </lineage>
</organism>
<sequence length="353" mass="39042">MRAPSFAQLPTVRHRIHVDFDVLDPRTGAGTRSRIPVEVDVHEDRHGVSPPDGVYADAGRGRNRLVTYCRVGDTGFAPLPHAALGNCPDIVLEDPDPGRQLAQLKFSGQYALPRRFDDVLSSDRRLHAATGRRIENYWSVPNETFEEVERSGREVVDREERVAAIREAAARCFLIRRNMGLCMAAVQPVWGAFERGGQPFVQLHILAPGRRQHDVFGLLRKDEATAFAQGFGAPEPIVSGRIVEMPSEPETRDDPAIVLAGEQAWIVRVLREAVTALPAEGVAFWHDCAQGPDAVKGYGSAADMLRLVDRIEAALHDRPGTAANWRAEARRLRRRLAFEAGLAPMPIDGEPRP</sequence>